<dbReference type="RefSeq" id="XP_060407451.1">
    <property type="nucleotide sequence ID" value="XM_060560445.1"/>
</dbReference>
<gene>
    <name evidence="1" type="ORF">LY79DRAFT_584901</name>
</gene>
<protein>
    <recommendedName>
        <fullName evidence="3">F-box domain-containing protein</fullName>
    </recommendedName>
</protein>
<reference evidence="1" key="1">
    <citation type="submission" date="2021-06" db="EMBL/GenBank/DDBJ databases">
        <title>Comparative genomics, transcriptomics and evolutionary studies reveal genomic signatures of adaptation to plant cell wall in hemibiotrophic fungi.</title>
        <authorList>
            <consortium name="DOE Joint Genome Institute"/>
            <person name="Baroncelli R."/>
            <person name="Diaz J.F."/>
            <person name="Benocci T."/>
            <person name="Peng M."/>
            <person name="Battaglia E."/>
            <person name="Haridas S."/>
            <person name="Andreopoulos W."/>
            <person name="Labutti K."/>
            <person name="Pangilinan J."/>
            <person name="Floch G.L."/>
            <person name="Makela M.R."/>
            <person name="Henrissat B."/>
            <person name="Grigoriev I.V."/>
            <person name="Crouch J.A."/>
            <person name="De Vries R.P."/>
            <person name="Sukno S.A."/>
            <person name="Thon M.R."/>
        </authorList>
    </citation>
    <scope>NUCLEOTIDE SEQUENCE</scope>
    <source>
        <strain evidence="1">CBS 125086</strain>
    </source>
</reference>
<sequence length="120" mass="13456">MPKRNRQLAPPQLDSARRRLARYVDRKHRVEISRSATPTRPEALGITGLPREVLGAIAQHLVDADFSSGGLRSLAHLTSASRAWRVIANPLLYVLAAQSDIHHFSPSYQDPWKETSSHKE</sequence>
<name>A0AAD8PK60_9PEZI</name>
<accession>A0AAD8PK60</accession>
<dbReference type="Proteomes" id="UP001230504">
    <property type="component" value="Unassembled WGS sequence"/>
</dbReference>
<evidence type="ECO:0000313" key="1">
    <source>
        <dbReference type="EMBL" id="KAK1566263.1"/>
    </source>
</evidence>
<keyword evidence="2" id="KW-1185">Reference proteome</keyword>
<comment type="caution">
    <text evidence="1">The sequence shown here is derived from an EMBL/GenBank/DDBJ whole genome shotgun (WGS) entry which is preliminary data.</text>
</comment>
<evidence type="ECO:0008006" key="3">
    <source>
        <dbReference type="Google" id="ProtNLM"/>
    </source>
</evidence>
<dbReference type="EMBL" id="JAHLJV010000150">
    <property type="protein sequence ID" value="KAK1566263.1"/>
    <property type="molecule type" value="Genomic_DNA"/>
</dbReference>
<proteinExistence type="predicted"/>
<dbReference type="AlphaFoldDB" id="A0AAD8PK60"/>
<dbReference type="GeneID" id="85444685"/>
<organism evidence="1 2">
    <name type="scientific">Colletotrichum navitas</name>
    <dbReference type="NCBI Taxonomy" id="681940"/>
    <lineage>
        <taxon>Eukaryota</taxon>
        <taxon>Fungi</taxon>
        <taxon>Dikarya</taxon>
        <taxon>Ascomycota</taxon>
        <taxon>Pezizomycotina</taxon>
        <taxon>Sordariomycetes</taxon>
        <taxon>Hypocreomycetidae</taxon>
        <taxon>Glomerellales</taxon>
        <taxon>Glomerellaceae</taxon>
        <taxon>Colletotrichum</taxon>
        <taxon>Colletotrichum graminicola species complex</taxon>
    </lineage>
</organism>
<evidence type="ECO:0000313" key="2">
    <source>
        <dbReference type="Proteomes" id="UP001230504"/>
    </source>
</evidence>